<comment type="caution">
    <text evidence="9">The sequence shown here is derived from an EMBL/GenBank/DDBJ whole genome shotgun (WGS) entry which is preliminary data.</text>
</comment>
<protein>
    <submittedName>
        <fullName evidence="9">MotA/TolQ/ExbB proton channel family protein</fullName>
    </submittedName>
</protein>
<evidence type="ECO:0000256" key="2">
    <source>
        <dbReference type="ARBA" id="ARBA00022475"/>
    </source>
</evidence>
<name>A0A5D6WDE4_9FIRM</name>
<dbReference type="PANTHER" id="PTHR30625">
    <property type="entry name" value="PROTEIN TOLQ"/>
    <property type="match status" value="1"/>
</dbReference>
<proteinExistence type="inferred from homology"/>
<evidence type="ECO:0000313" key="10">
    <source>
        <dbReference type="Proteomes" id="UP000323646"/>
    </source>
</evidence>
<evidence type="ECO:0000256" key="3">
    <source>
        <dbReference type="ARBA" id="ARBA00022692"/>
    </source>
</evidence>
<keyword evidence="2" id="KW-1003">Cell membrane</keyword>
<comment type="similarity">
    <text evidence="6">Belongs to the exbB/tolQ family.</text>
</comment>
<evidence type="ECO:0000256" key="6">
    <source>
        <dbReference type="RuleBase" id="RU004057"/>
    </source>
</evidence>
<dbReference type="EMBL" id="VTOY01000001">
    <property type="protein sequence ID" value="TYZ24554.1"/>
    <property type="molecule type" value="Genomic_DNA"/>
</dbReference>
<evidence type="ECO:0000256" key="5">
    <source>
        <dbReference type="ARBA" id="ARBA00023136"/>
    </source>
</evidence>
<keyword evidence="4 7" id="KW-1133">Transmembrane helix</keyword>
<feature type="transmembrane region" description="Helical" evidence="7">
    <location>
        <begin position="107"/>
        <end position="134"/>
    </location>
</feature>
<evidence type="ECO:0000256" key="7">
    <source>
        <dbReference type="SAM" id="Phobius"/>
    </source>
</evidence>
<evidence type="ECO:0000259" key="8">
    <source>
        <dbReference type="Pfam" id="PF01618"/>
    </source>
</evidence>
<evidence type="ECO:0000256" key="1">
    <source>
        <dbReference type="ARBA" id="ARBA00004651"/>
    </source>
</evidence>
<dbReference type="PANTHER" id="PTHR30625:SF11">
    <property type="entry name" value="MOTA_TOLQ_EXBB PROTON CHANNEL DOMAIN-CONTAINING PROTEIN"/>
    <property type="match status" value="1"/>
</dbReference>
<reference evidence="9 10" key="1">
    <citation type="submission" date="2019-08" db="EMBL/GenBank/DDBJ databases">
        <title>Selenomonas sp. mPRGC5 and Selenomonas sp. mPRGC8 isolated from ruminal fluid of dairy goat (Capra hircus).</title>
        <authorList>
            <person name="Poothong S."/>
            <person name="Nuengjamnong C."/>
            <person name="Tanasupawat S."/>
        </authorList>
    </citation>
    <scope>NUCLEOTIDE SEQUENCE [LARGE SCALE GENOMIC DNA]</scope>
    <source>
        <strain evidence="10">mPRGC5</strain>
    </source>
</reference>
<dbReference type="AlphaFoldDB" id="A0A5D6WDE4"/>
<dbReference type="GO" id="GO:0017038">
    <property type="term" value="P:protein import"/>
    <property type="evidence" value="ECO:0007669"/>
    <property type="project" value="TreeGrafter"/>
</dbReference>
<evidence type="ECO:0000313" key="9">
    <source>
        <dbReference type="EMBL" id="TYZ24554.1"/>
    </source>
</evidence>
<comment type="subcellular location">
    <subcellularLocation>
        <location evidence="1">Cell membrane</location>
        <topology evidence="1">Multi-pass membrane protein</topology>
    </subcellularLocation>
    <subcellularLocation>
        <location evidence="6">Membrane</location>
        <topology evidence="6">Multi-pass membrane protein</topology>
    </subcellularLocation>
</comment>
<dbReference type="OrthoDB" id="4045at2"/>
<keyword evidence="3 7" id="KW-0812">Transmembrane</keyword>
<accession>A0A5D6WDE4</accession>
<gene>
    <name evidence="9" type="ORF">FZ040_00450</name>
</gene>
<feature type="transmembrane region" description="Helical" evidence="7">
    <location>
        <begin position="12"/>
        <end position="31"/>
    </location>
</feature>
<dbReference type="Proteomes" id="UP000323646">
    <property type="component" value="Unassembled WGS sequence"/>
</dbReference>
<evidence type="ECO:0000256" key="4">
    <source>
        <dbReference type="ARBA" id="ARBA00022989"/>
    </source>
</evidence>
<dbReference type="GO" id="GO:0005886">
    <property type="term" value="C:plasma membrane"/>
    <property type="evidence" value="ECO:0007669"/>
    <property type="project" value="UniProtKB-SubCell"/>
</dbReference>
<keyword evidence="5 7" id="KW-0472">Membrane</keyword>
<keyword evidence="6" id="KW-0813">Transport</keyword>
<keyword evidence="6" id="KW-0653">Protein transport</keyword>
<keyword evidence="10" id="KW-1185">Reference proteome</keyword>
<sequence>MIMDFFALFQKGGLVMYPIMLASVIALTIAFERFFYYRKEALHTEDFSSKINKCLLAGEQEKAETLCQEAGAPGEVLLTAMAEEKYGKREEVVLAAAKRKALELRQYLEYLSVIVTMAPLLGLLGTVTGMIQSFSVLNVADGEPFAITGGVGEALVATATGLLVAIMALCLYAYLSHRANAIIADVEYVSTMYIAAGGEEDAY</sequence>
<dbReference type="Pfam" id="PF01618">
    <property type="entry name" value="MotA_ExbB"/>
    <property type="match status" value="1"/>
</dbReference>
<dbReference type="InterPro" id="IPR002898">
    <property type="entry name" value="MotA_ExbB_proton_chnl"/>
</dbReference>
<dbReference type="InterPro" id="IPR050790">
    <property type="entry name" value="ExbB/TolQ_transport"/>
</dbReference>
<feature type="transmembrane region" description="Helical" evidence="7">
    <location>
        <begin position="154"/>
        <end position="175"/>
    </location>
</feature>
<organism evidence="9 10">
    <name type="scientific">Selenomonas ruminis</name>
    <dbReference type="NCBI Taxonomy" id="2593411"/>
    <lineage>
        <taxon>Bacteria</taxon>
        <taxon>Bacillati</taxon>
        <taxon>Bacillota</taxon>
        <taxon>Negativicutes</taxon>
        <taxon>Selenomonadales</taxon>
        <taxon>Selenomonadaceae</taxon>
        <taxon>Selenomonas</taxon>
    </lineage>
</organism>
<feature type="domain" description="MotA/TolQ/ExbB proton channel" evidence="8">
    <location>
        <begin position="89"/>
        <end position="187"/>
    </location>
</feature>